<keyword evidence="1" id="KW-0175">Coiled coil</keyword>
<reference evidence="2" key="1">
    <citation type="journal article" date="2015" name="Nature">
        <title>Complex archaea that bridge the gap between prokaryotes and eukaryotes.</title>
        <authorList>
            <person name="Spang A."/>
            <person name="Saw J.H."/>
            <person name="Jorgensen S.L."/>
            <person name="Zaremba-Niedzwiedzka K."/>
            <person name="Martijn J."/>
            <person name="Lind A.E."/>
            <person name="van Eijk R."/>
            <person name="Schleper C."/>
            <person name="Guy L."/>
            <person name="Ettema T.J."/>
        </authorList>
    </citation>
    <scope>NUCLEOTIDE SEQUENCE</scope>
</reference>
<protein>
    <submittedName>
        <fullName evidence="2">Uncharacterized protein</fullName>
    </submittedName>
</protein>
<sequence>MCESRENIFTQFANQINKFAEHKITKEALYNSFVSMVEMSDENERNEREKYLEQVEKLGKKLVSAKDLPYSNWREGRNMIQ</sequence>
<evidence type="ECO:0000256" key="1">
    <source>
        <dbReference type="SAM" id="Coils"/>
    </source>
</evidence>
<gene>
    <name evidence="2" type="ORF">LCGC14_0337180</name>
</gene>
<evidence type="ECO:0000313" key="2">
    <source>
        <dbReference type="EMBL" id="KKN79696.1"/>
    </source>
</evidence>
<dbReference type="EMBL" id="LAZR01000243">
    <property type="protein sequence ID" value="KKN79696.1"/>
    <property type="molecule type" value="Genomic_DNA"/>
</dbReference>
<dbReference type="AlphaFoldDB" id="A0A0F9W1X6"/>
<proteinExistence type="predicted"/>
<feature type="coiled-coil region" evidence="1">
    <location>
        <begin position="41"/>
        <end position="68"/>
    </location>
</feature>
<comment type="caution">
    <text evidence="2">The sequence shown here is derived from an EMBL/GenBank/DDBJ whole genome shotgun (WGS) entry which is preliminary data.</text>
</comment>
<accession>A0A0F9W1X6</accession>
<name>A0A0F9W1X6_9ZZZZ</name>
<organism evidence="2">
    <name type="scientific">marine sediment metagenome</name>
    <dbReference type="NCBI Taxonomy" id="412755"/>
    <lineage>
        <taxon>unclassified sequences</taxon>
        <taxon>metagenomes</taxon>
        <taxon>ecological metagenomes</taxon>
    </lineage>
</organism>